<dbReference type="EC" id="3.5.1.98" evidence="2 6"/>
<dbReference type="InterPro" id="IPR023801">
    <property type="entry name" value="His_deacetylse_dom"/>
</dbReference>
<dbReference type="InterPro" id="IPR003084">
    <property type="entry name" value="HDAC_I/II"/>
</dbReference>
<dbReference type="GO" id="GO:0046872">
    <property type="term" value="F:metal ion binding"/>
    <property type="evidence" value="ECO:0007669"/>
    <property type="project" value="UniProtKB-KW"/>
</dbReference>
<evidence type="ECO:0000256" key="1">
    <source>
        <dbReference type="ARBA" id="ARBA00001947"/>
    </source>
</evidence>
<keyword evidence="4 6" id="KW-0156">Chromatin regulator</keyword>
<keyword evidence="9" id="KW-0479">Metal-binding</keyword>
<reference evidence="12" key="1">
    <citation type="submission" date="2020-10" db="EMBL/GenBank/DDBJ databases">
        <authorList>
            <person name="Han B."/>
            <person name="Lu T."/>
            <person name="Zhao Q."/>
            <person name="Huang X."/>
            <person name="Zhao Y."/>
        </authorList>
    </citation>
    <scope>NUCLEOTIDE SEQUENCE</scope>
</reference>
<organism evidence="12 13">
    <name type="scientific">Miscanthus lutarioriparius</name>
    <dbReference type="NCBI Taxonomy" id="422564"/>
    <lineage>
        <taxon>Eukaryota</taxon>
        <taxon>Viridiplantae</taxon>
        <taxon>Streptophyta</taxon>
        <taxon>Embryophyta</taxon>
        <taxon>Tracheophyta</taxon>
        <taxon>Spermatophyta</taxon>
        <taxon>Magnoliopsida</taxon>
        <taxon>Liliopsida</taxon>
        <taxon>Poales</taxon>
        <taxon>Poaceae</taxon>
        <taxon>PACMAD clade</taxon>
        <taxon>Panicoideae</taxon>
        <taxon>Andropogonodae</taxon>
        <taxon>Andropogoneae</taxon>
        <taxon>Saccharinae</taxon>
        <taxon>Miscanthus</taxon>
    </lineage>
</organism>
<keyword evidence="13" id="KW-1185">Reference proteome</keyword>
<evidence type="ECO:0000256" key="8">
    <source>
        <dbReference type="PIRSR" id="PIRSR037913-2"/>
    </source>
</evidence>
<dbReference type="EMBL" id="CAJGYO010000010">
    <property type="protein sequence ID" value="CAD6257668.1"/>
    <property type="molecule type" value="Genomic_DNA"/>
</dbReference>
<dbReference type="GO" id="GO:0141221">
    <property type="term" value="F:histone deacetylase activity, hydrolytic mechanism"/>
    <property type="evidence" value="ECO:0007669"/>
    <property type="project" value="UniProtKB-EC"/>
</dbReference>
<feature type="region of interest" description="Disordered" evidence="10">
    <location>
        <begin position="1"/>
        <end position="23"/>
    </location>
</feature>
<evidence type="ECO:0000256" key="5">
    <source>
        <dbReference type="ARBA" id="ARBA00048287"/>
    </source>
</evidence>
<evidence type="ECO:0000256" key="3">
    <source>
        <dbReference type="ARBA" id="ARBA00022801"/>
    </source>
</evidence>
<comment type="cofactor">
    <cofactor evidence="1">
        <name>Zn(2+)</name>
        <dbReference type="ChEBI" id="CHEBI:29105"/>
    </cofactor>
</comment>
<feature type="binding site" evidence="9">
    <location>
        <position position="304"/>
    </location>
    <ligand>
        <name>a divalent metal cation</name>
        <dbReference type="ChEBI" id="CHEBI:60240"/>
    </ligand>
</feature>
<accession>A0A811QEJ4</accession>
<keyword evidence="6" id="KW-0804">Transcription</keyword>
<dbReference type="PRINTS" id="PR01271">
    <property type="entry name" value="HISDACETLASE"/>
</dbReference>
<feature type="binding site" evidence="9">
    <location>
        <position position="210"/>
    </location>
    <ligand>
        <name>a divalent metal cation</name>
        <dbReference type="ChEBI" id="CHEBI:60240"/>
    </ligand>
</feature>
<dbReference type="Gene3D" id="3.40.800.20">
    <property type="entry name" value="Histone deacetylase domain"/>
    <property type="match status" value="1"/>
</dbReference>
<feature type="binding site" evidence="9">
    <location>
        <position position="212"/>
    </location>
    <ligand>
        <name>a divalent metal cation</name>
        <dbReference type="ChEBI" id="CHEBI:60240"/>
    </ligand>
</feature>
<dbReference type="GO" id="GO:0040029">
    <property type="term" value="P:epigenetic regulation of gene expression"/>
    <property type="evidence" value="ECO:0007669"/>
    <property type="project" value="TreeGrafter"/>
</dbReference>
<dbReference type="PANTHER" id="PTHR10625:SF6">
    <property type="entry name" value="HISTONE DEACETYLASE"/>
    <property type="match status" value="1"/>
</dbReference>
<dbReference type="InterPro" id="IPR037138">
    <property type="entry name" value="His_deacetylse_dom_sf"/>
</dbReference>
<dbReference type="InterPro" id="IPR000286">
    <property type="entry name" value="HDACs"/>
</dbReference>
<comment type="caution">
    <text evidence="12">The sequence shown here is derived from an EMBL/GenBank/DDBJ whole genome shotgun (WGS) entry which is preliminary data.</text>
</comment>
<dbReference type="Pfam" id="PF00850">
    <property type="entry name" value="Hist_deacetyl"/>
    <property type="match status" value="1"/>
</dbReference>
<evidence type="ECO:0000256" key="4">
    <source>
        <dbReference type="ARBA" id="ARBA00022853"/>
    </source>
</evidence>
<evidence type="ECO:0000256" key="2">
    <source>
        <dbReference type="ARBA" id="ARBA00012111"/>
    </source>
</evidence>
<evidence type="ECO:0000256" key="10">
    <source>
        <dbReference type="SAM" id="MobiDB-lite"/>
    </source>
</evidence>
<dbReference type="PIRSF" id="PIRSF037913">
    <property type="entry name" value="His_deacetylse_1"/>
    <property type="match status" value="1"/>
</dbReference>
<feature type="binding site" evidence="8">
    <location>
        <position position="343"/>
    </location>
    <ligand>
        <name>substrate</name>
    </ligand>
</feature>
<comment type="subcellular location">
    <subcellularLocation>
        <location evidence="6">Nucleus</location>
    </subcellularLocation>
</comment>
<feature type="binding site" evidence="8">
    <location>
        <position position="181"/>
    </location>
    <ligand>
        <name>substrate</name>
    </ligand>
</feature>
<dbReference type="PRINTS" id="PR01270">
    <property type="entry name" value="HDASUPER"/>
</dbReference>
<dbReference type="AlphaFoldDB" id="A0A811QEJ4"/>
<feature type="region of interest" description="Disordered" evidence="10">
    <location>
        <begin position="420"/>
        <end position="458"/>
    </location>
</feature>
<sequence>MGKRRSEHPPPSPQPCDDDGGGTKQKSVCYYYDPRISYVDYGETHEMVPHRVSMTLALIKAYGLLDDMDRLRVAPATEEDLELAHDPEFIRFLRDLTPADYNADAKTQREAAEKYKLGEVWNELTHCVTNDNPVIENLWDYCQRYTGGSLAAARALASGRYKIAINWSGGMHHACKGKAGGFCYVNDIVVAIKALLDGGQFKRVLYLDIDAHHGDGVETAFMEDSRVLTVSFHQFGGEFFPRTGDAVDVGELPAGDDGVCPTLINVPLQAGTRDGRYHQLFGPIVDRVMAVFEPDAVVMQCGADSLAGDRLASLGLSVRGHAKCVSIVKGYGLPLLLLGGGGYTINHVASCWCYETAVAIGKEIPDDIPQHGYQNYYKSQGYKLHYHKEDSSSRKNRDMRSKDKITIDKVMNHLDRLSLELMPKPRPSEQLDEEPPRAPPPHTDDGDDALVDRSPWDEDAVERLHQRCGEKMLHEFFTELGRKHPKRI</sequence>
<dbReference type="SUPFAM" id="SSF52768">
    <property type="entry name" value="Arginase/deacetylase"/>
    <property type="match status" value="1"/>
</dbReference>
<feature type="domain" description="Histone deacetylase" evidence="11">
    <location>
        <begin position="45"/>
        <end position="357"/>
    </location>
</feature>
<dbReference type="InterPro" id="IPR023696">
    <property type="entry name" value="Ureohydrolase_dom_sf"/>
</dbReference>
<dbReference type="PANTHER" id="PTHR10625">
    <property type="entry name" value="HISTONE DEACETYLASE HDAC1-RELATED"/>
    <property type="match status" value="1"/>
</dbReference>
<protein>
    <recommendedName>
        <fullName evidence="2 6">Histone deacetylase</fullName>
        <ecNumber evidence="2 6">3.5.1.98</ecNumber>
    </recommendedName>
</protein>
<gene>
    <name evidence="12" type="ORF">NCGR_LOCUS41153</name>
</gene>
<keyword evidence="6" id="KW-0805">Transcription regulation</keyword>
<dbReference type="Proteomes" id="UP000604825">
    <property type="component" value="Unassembled WGS sequence"/>
</dbReference>
<feature type="active site" description="Proton acceptor" evidence="7">
    <location>
        <position position="173"/>
    </location>
</feature>
<comment type="catalytic activity">
    <reaction evidence="5 6">
        <text>N(6)-acetyl-L-lysyl-[histone] + H2O = L-lysyl-[histone] + acetate</text>
        <dbReference type="Rhea" id="RHEA:58196"/>
        <dbReference type="Rhea" id="RHEA-COMP:9845"/>
        <dbReference type="Rhea" id="RHEA-COMP:11338"/>
        <dbReference type="ChEBI" id="CHEBI:15377"/>
        <dbReference type="ChEBI" id="CHEBI:29969"/>
        <dbReference type="ChEBI" id="CHEBI:30089"/>
        <dbReference type="ChEBI" id="CHEBI:61930"/>
        <dbReference type="EC" id="3.5.1.98"/>
    </reaction>
</comment>
<dbReference type="GO" id="GO:0005634">
    <property type="term" value="C:nucleus"/>
    <property type="evidence" value="ECO:0007669"/>
    <property type="project" value="UniProtKB-SubCell"/>
</dbReference>
<keyword evidence="3 6" id="KW-0378">Hydrolase</keyword>
<keyword evidence="6" id="KW-0539">Nucleus</keyword>
<name>A0A811QEJ4_9POAL</name>
<evidence type="ECO:0000313" key="13">
    <source>
        <dbReference type="Proteomes" id="UP000604825"/>
    </source>
</evidence>
<evidence type="ECO:0000256" key="7">
    <source>
        <dbReference type="PIRSR" id="PIRSR037913-1"/>
    </source>
</evidence>
<evidence type="ECO:0000256" key="9">
    <source>
        <dbReference type="PIRSR" id="PIRSR037913-3"/>
    </source>
</evidence>
<proteinExistence type="inferred from homology"/>
<feature type="binding site" evidence="8">
    <location>
        <position position="131"/>
    </location>
    <ligand>
        <name>substrate</name>
    </ligand>
</feature>
<comment type="similarity">
    <text evidence="6">Belongs to the histone deacetylase family. HD Type 1 subfamily.</text>
</comment>
<evidence type="ECO:0000256" key="6">
    <source>
        <dbReference type="PIRNR" id="PIRNR037913"/>
    </source>
</evidence>
<evidence type="ECO:0000259" key="11">
    <source>
        <dbReference type="Pfam" id="PF00850"/>
    </source>
</evidence>
<dbReference type="OrthoDB" id="679841at2759"/>
<evidence type="ECO:0000313" key="12">
    <source>
        <dbReference type="EMBL" id="CAD6257668.1"/>
    </source>
</evidence>